<keyword evidence="4" id="KW-1185">Reference proteome</keyword>
<dbReference type="GO" id="GO:0000160">
    <property type="term" value="P:phosphorelay signal transduction system"/>
    <property type="evidence" value="ECO:0007669"/>
    <property type="project" value="InterPro"/>
</dbReference>
<dbReference type="AlphaFoldDB" id="A0A4Y8AWX0"/>
<feature type="domain" description="Response regulatory" evidence="2">
    <location>
        <begin position="4"/>
        <end position="132"/>
    </location>
</feature>
<evidence type="ECO:0000259" key="2">
    <source>
        <dbReference type="PROSITE" id="PS50110"/>
    </source>
</evidence>
<proteinExistence type="predicted"/>
<protein>
    <submittedName>
        <fullName evidence="3">Response regulator</fullName>
    </submittedName>
</protein>
<dbReference type="Proteomes" id="UP000298517">
    <property type="component" value="Unassembled WGS sequence"/>
</dbReference>
<organism evidence="3 4">
    <name type="scientific">Gramella jeungdoensis</name>
    <dbReference type="NCBI Taxonomy" id="708091"/>
    <lineage>
        <taxon>Bacteria</taxon>
        <taxon>Pseudomonadati</taxon>
        <taxon>Bacteroidota</taxon>
        <taxon>Flavobacteriia</taxon>
        <taxon>Flavobacteriales</taxon>
        <taxon>Flavobacteriaceae</taxon>
        <taxon>Christiangramia</taxon>
    </lineage>
</organism>
<dbReference type="Gene3D" id="3.40.50.2300">
    <property type="match status" value="1"/>
</dbReference>
<feature type="modified residue" description="4-aspartylphosphate" evidence="1">
    <location>
        <position position="59"/>
    </location>
</feature>
<dbReference type="RefSeq" id="WP_134247044.1">
    <property type="nucleotide sequence ID" value="NZ_SNQI01000001.1"/>
</dbReference>
<gene>
    <name evidence="3" type="ORF">E2488_04090</name>
</gene>
<dbReference type="PROSITE" id="PS50110">
    <property type="entry name" value="RESPONSE_REGULATORY"/>
    <property type="match status" value="1"/>
</dbReference>
<comment type="caution">
    <text evidence="3">The sequence shown here is derived from an EMBL/GenBank/DDBJ whole genome shotgun (WGS) entry which is preliminary data.</text>
</comment>
<name>A0A4Y8AWX0_9FLAO</name>
<keyword evidence="1" id="KW-0597">Phosphoprotein</keyword>
<dbReference type="InterPro" id="IPR011006">
    <property type="entry name" value="CheY-like_superfamily"/>
</dbReference>
<reference evidence="3 4" key="1">
    <citation type="journal article" date="2011" name="J. Microbiol.">
        <title>Gramella jeungdoensis sp. nov., isolated from a solar saltern in Korea.</title>
        <authorList>
            <person name="Joung Y."/>
            <person name="Kim H."/>
            <person name="Jang T."/>
            <person name="Ahn T.S."/>
            <person name="Joh K."/>
        </authorList>
    </citation>
    <scope>NUCLEOTIDE SEQUENCE [LARGE SCALE GENOMIC DNA]</scope>
    <source>
        <strain evidence="3 4">KCTC 23123</strain>
    </source>
</reference>
<accession>A0A4Y8AWX0</accession>
<sequence length="222" mass="25421">MFKKVLIAEDMDFINSGIKSQLADLGIAQIDYVQYCDEALLKLKSAKLNNQPFDLLISDLSFDEDYVEQNIQSGEELIKAVRKEFPSLKIAVFSIEDKEYTVQTLFNEHKINAYVWKSREGLRELKKAIQQIFNTESNYISPQVAGSMLKSKAIEIVEYDIFLIECLSKGYLQEEISAILKEKSWSPTSVSSIEKRLKFLREHFNATNPTHLVAITKDLGLI</sequence>
<evidence type="ECO:0000313" key="3">
    <source>
        <dbReference type="EMBL" id="TEW77036.1"/>
    </source>
</evidence>
<dbReference type="SUPFAM" id="SSF52172">
    <property type="entry name" value="CheY-like"/>
    <property type="match status" value="1"/>
</dbReference>
<evidence type="ECO:0000313" key="4">
    <source>
        <dbReference type="Proteomes" id="UP000298517"/>
    </source>
</evidence>
<dbReference type="EMBL" id="SNQI01000001">
    <property type="protein sequence ID" value="TEW77036.1"/>
    <property type="molecule type" value="Genomic_DNA"/>
</dbReference>
<dbReference type="OrthoDB" id="659223at2"/>
<dbReference type="InterPro" id="IPR001789">
    <property type="entry name" value="Sig_transdc_resp-reg_receiver"/>
</dbReference>
<evidence type="ECO:0000256" key="1">
    <source>
        <dbReference type="PROSITE-ProRule" id="PRU00169"/>
    </source>
</evidence>